<gene>
    <name evidence="15" type="ORF">PENSTE_c001G05021</name>
</gene>
<dbReference type="InterPro" id="IPR038534">
    <property type="entry name" value="Rtr1/RPAP2_sf"/>
</dbReference>
<keyword evidence="8 12" id="KW-0539">Nucleus</keyword>
<evidence type="ECO:0000256" key="9">
    <source>
        <dbReference type="ARBA" id="ARBA00047761"/>
    </source>
</evidence>
<evidence type="ECO:0000256" key="8">
    <source>
        <dbReference type="ARBA" id="ARBA00023242"/>
    </source>
</evidence>
<dbReference type="GO" id="GO:0043175">
    <property type="term" value="F:RNA polymerase core enzyme binding"/>
    <property type="evidence" value="ECO:0007669"/>
    <property type="project" value="UniProtKB-UniRule"/>
</dbReference>
<evidence type="ECO:0000256" key="4">
    <source>
        <dbReference type="ARBA" id="ARBA00022771"/>
    </source>
</evidence>
<dbReference type="GO" id="GO:0005737">
    <property type="term" value="C:cytoplasm"/>
    <property type="evidence" value="ECO:0007669"/>
    <property type="project" value="TreeGrafter"/>
</dbReference>
<keyword evidence="6 12" id="KW-0862">Zinc</keyword>
<accession>A0A1V6TY51</accession>
<evidence type="ECO:0000256" key="3">
    <source>
        <dbReference type="ARBA" id="ARBA00022723"/>
    </source>
</evidence>
<organism evidence="15 16">
    <name type="scientific">Penicillium steckii</name>
    <dbReference type="NCBI Taxonomy" id="303698"/>
    <lineage>
        <taxon>Eukaryota</taxon>
        <taxon>Fungi</taxon>
        <taxon>Dikarya</taxon>
        <taxon>Ascomycota</taxon>
        <taxon>Pezizomycotina</taxon>
        <taxon>Eurotiomycetes</taxon>
        <taxon>Eurotiomycetidae</taxon>
        <taxon>Eurotiales</taxon>
        <taxon>Aspergillaceae</taxon>
        <taxon>Penicillium</taxon>
    </lineage>
</organism>
<dbReference type="Gene3D" id="1.25.40.820">
    <property type="match status" value="1"/>
</dbReference>
<dbReference type="GO" id="GO:0008420">
    <property type="term" value="F:RNA polymerase II CTD heptapeptide repeat phosphatase activity"/>
    <property type="evidence" value="ECO:0007669"/>
    <property type="project" value="UniProtKB-UniRule"/>
</dbReference>
<evidence type="ECO:0000256" key="7">
    <source>
        <dbReference type="ARBA" id="ARBA00022912"/>
    </source>
</evidence>
<evidence type="ECO:0000259" key="14">
    <source>
        <dbReference type="PROSITE" id="PS51479"/>
    </source>
</evidence>
<feature type="region of interest" description="Disordered" evidence="13">
    <location>
        <begin position="265"/>
        <end position="332"/>
    </location>
</feature>
<comment type="catalytic activity">
    <reaction evidence="10 12">
        <text>O-phospho-L-threonyl-[protein] + H2O = L-threonyl-[protein] + phosphate</text>
        <dbReference type="Rhea" id="RHEA:47004"/>
        <dbReference type="Rhea" id="RHEA-COMP:11060"/>
        <dbReference type="Rhea" id="RHEA-COMP:11605"/>
        <dbReference type="ChEBI" id="CHEBI:15377"/>
        <dbReference type="ChEBI" id="CHEBI:30013"/>
        <dbReference type="ChEBI" id="CHEBI:43474"/>
        <dbReference type="ChEBI" id="CHEBI:61977"/>
        <dbReference type="EC" id="3.1.3.16"/>
    </reaction>
</comment>
<dbReference type="InterPro" id="IPR007308">
    <property type="entry name" value="Rtr1/RPAP2_dom"/>
</dbReference>
<feature type="compositionally biased region" description="Basic and acidic residues" evidence="13">
    <location>
        <begin position="265"/>
        <end position="288"/>
    </location>
</feature>
<protein>
    <recommendedName>
        <fullName evidence="12">RNA polymerase II subunit B1 CTD phosphatase RPAP2 homolog</fullName>
        <ecNumber evidence="12">3.1.3.16</ecNumber>
    </recommendedName>
</protein>
<evidence type="ECO:0000256" key="2">
    <source>
        <dbReference type="ARBA" id="ARBA00005676"/>
    </source>
</evidence>
<dbReference type="EC" id="3.1.3.16" evidence="12"/>
<evidence type="ECO:0000313" key="16">
    <source>
        <dbReference type="Proteomes" id="UP000191285"/>
    </source>
</evidence>
<evidence type="ECO:0000256" key="12">
    <source>
        <dbReference type="RuleBase" id="RU367080"/>
    </source>
</evidence>
<comment type="catalytic activity">
    <reaction evidence="9 12">
        <text>O-phospho-L-seryl-[protein] + H2O = L-seryl-[protein] + phosphate</text>
        <dbReference type="Rhea" id="RHEA:20629"/>
        <dbReference type="Rhea" id="RHEA-COMP:9863"/>
        <dbReference type="Rhea" id="RHEA-COMP:11604"/>
        <dbReference type="ChEBI" id="CHEBI:15377"/>
        <dbReference type="ChEBI" id="CHEBI:29999"/>
        <dbReference type="ChEBI" id="CHEBI:43474"/>
        <dbReference type="ChEBI" id="CHEBI:83421"/>
        <dbReference type="EC" id="3.1.3.16"/>
    </reaction>
</comment>
<evidence type="ECO:0000313" key="15">
    <source>
        <dbReference type="EMBL" id="OQE31255.1"/>
    </source>
</evidence>
<feature type="region of interest" description="Disordered" evidence="13">
    <location>
        <begin position="219"/>
        <end position="244"/>
    </location>
</feature>
<keyword evidence="7 12" id="KW-0904">Protein phosphatase</keyword>
<proteinExistence type="inferred from homology"/>
<dbReference type="AlphaFoldDB" id="A0A1V6TY51"/>
<keyword evidence="4 12" id="KW-0863">Zinc-finger</keyword>
<dbReference type="GO" id="GO:0008270">
    <property type="term" value="F:zinc ion binding"/>
    <property type="evidence" value="ECO:0007669"/>
    <property type="project" value="UniProtKB-KW"/>
</dbReference>
<comment type="subcellular location">
    <subcellularLocation>
        <location evidence="1 12">Nucleus</location>
    </subcellularLocation>
</comment>
<reference evidence="16" key="1">
    <citation type="journal article" date="2017" name="Nat. Microbiol.">
        <title>Global analysis of biosynthetic gene clusters reveals vast potential of secondary metabolite production in Penicillium species.</title>
        <authorList>
            <person name="Nielsen J.C."/>
            <person name="Grijseels S."/>
            <person name="Prigent S."/>
            <person name="Ji B."/>
            <person name="Dainat J."/>
            <person name="Nielsen K.F."/>
            <person name="Frisvad J.C."/>
            <person name="Workman M."/>
            <person name="Nielsen J."/>
        </authorList>
    </citation>
    <scope>NUCLEOTIDE SEQUENCE [LARGE SCALE GENOMIC DNA]</scope>
    <source>
        <strain evidence="16">IBT 24891</strain>
    </source>
</reference>
<dbReference type="STRING" id="303698.A0A1V6TY51"/>
<name>A0A1V6TY51_9EURO</name>
<dbReference type="OrthoDB" id="2590500at2759"/>
<evidence type="ECO:0000256" key="1">
    <source>
        <dbReference type="ARBA" id="ARBA00004123"/>
    </source>
</evidence>
<keyword evidence="5 12" id="KW-0378">Hydrolase</keyword>
<evidence type="ECO:0000256" key="11">
    <source>
        <dbReference type="PROSITE-ProRule" id="PRU00812"/>
    </source>
</evidence>
<dbReference type="PROSITE" id="PS51479">
    <property type="entry name" value="ZF_RTR1"/>
    <property type="match status" value="1"/>
</dbReference>
<comment type="caution">
    <text evidence="15">The sequence shown here is derived from an EMBL/GenBank/DDBJ whole genome shotgun (WGS) entry which is preliminary data.</text>
</comment>
<dbReference type="InterPro" id="IPR039693">
    <property type="entry name" value="Rtr1/RPAP2"/>
</dbReference>
<sequence length="332" mass="36859">MSSQRVSSPNNSNALKTSLPTAFASVVEESSYALPSQEEQEKYLEGRPGATSRHLGIALQHAQQIQAQKDAEDLILDRTIELLDIPTSPNADPAAPSTEDKQSFKTAMVLFRPGDYDNFIMERNYSELCGYGLCPHKNRKQVGATGSTFHFKYGAKGSGQGGRGRSVDIVPREMLEKWCSDECAERALFIRVQLSEQPVWERRADETEAIKIELLEEHRAKRQKKKAGPSTSASTEPETNEADITAGVENLKIHGAERSQELALERGDTVPRLRQGRVDVQLREKELSSDSSPAAPQLRPEDAMGGSIEGYVPQERQKESADHQDRDILDQL</sequence>
<comment type="similarity">
    <text evidence="2 11 12">Belongs to the RPAP2 family.</text>
</comment>
<feature type="domain" description="RTR1-type" evidence="14">
    <location>
        <begin position="106"/>
        <end position="203"/>
    </location>
</feature>
<feature type="compositionally biased region" description="Basic and acidic residues" evidence="13">
    <location>
        <begin position="315"/>
        <end position="332"/>
    </location>
</feature>
<comment type="function">
    <text evidence="12">Putative RNA polymerase II subunit B1 C-terminal domain (CTD) phosphatase involved in RNA polymerase II transcription regulation.</text>
</comment>
<evidence type="ECO:0000256" key="6">
    <source>
        <dbReference type="ARBA" id="ARBA00022833"/>
    </source>
</evidence>
<evidence type="ECO:0000256" key="10">
    <source>
        <dbReference type="ARBA" id="ARBA00048336"/>
    </source>
</evidence>
<dbReference type="EMBL" id="MLKD01000001">
    <property type="protein sequence ID" value="OQE31255.1"/>
    <property type="molecule type" value="Genomic_DNA"/>
</dbReference>
<keyword evidence="3 12" id="KW-0479">Metal-binding</keyword>
<dbReference type="GO" id="GO:0005634">
    <property type="term" value="C:nucleus"/>
    <property type="evidence" value="ECO:0007669"/>
    <property type="project" value="UniProtKB-SubCell"/>
</dbReference>
<evidence type="ECO:0000256" key="13">
    <source>
        <dbReference type="SAM" id="MobiDB-lite"/>
    </source>
</evidence>
<evidence type="ECO:0000256" key="5">
    <source>
        <dbReference type="ARBA" id="ARBA00022801"/>
    </source>
</evidence>
<dbReference type="Proteomes" id="UP000191285">
    <property type="component" value="Unassembled WGS sequence"/>
</dbReference>
<dbReference type="PANTHER" id="PTHR14732:SF0">
    <property type="entry name" value="RNA POLYMERASE II SUBUNIT B1 CTD PHOSPHATASE RPAP2-RELATED"/>
    <property type="match status" value="1"/>
</dbReference>
<dbReference type="PANTHER" id="PTHR14732">
    <property type="entry name" value="RNA POLYMERASE II SUBUNIT B1 CTD PHOSPHATASE RPAP2-RELATED"/>
    <property type="match status" value="1"/>
</dbReference>
<dbReference type="Pfam" id="PF04181">
    <property type="entry name" value="RPAP2_Rtr1"/>
    <property type="match status" value="1"/>
</dbReference>
<keyword evidence="16" id="KW-1185">Reference proteome</keyword>